<keyword evidence="2" id="KW-1185">Reference proteome</keyword>
<proteinExistence type="predicted"/>
<accession>A0A1T5IJ69</accession>
<protein>
    <submittedName>
        <fullName evidence="1">Uncharacterized protein</fullName>
    </submittedName>
</protein>
<evidence type="ECO:0000313" key="2">
    <source>
        <dbReference type="Proteomes" id="UP000190285"/>
    </source>
</evidence>
<sequence>MKTTKLFTLLILSISIILPIQPIKSFNHNSHKTLVFINNIHDEPSNKISYFQK</sequence>
<dbReference type="EMBL" id="FUZT01000001">
    <property type="protein sequence ID" value="SKC39169.1"/>
    <property type="molecule type" value="Genomic_DNA"/>
</dbReference>
<evidence type="ECO:0000313" key="1">
    <source>
        <dbReference type="EMBL" id="SKC39169.1"/>
    </source>
</evidence>
<gene>
    <name evidence="1" type="ORF">SAMN02194393_00440</name>
</gene>
<reference evidence="1 2" key="1">
    <citation type="submission" date="2017-02" db="EMBL/GenBank/DDBJ databases">
        <authorList>
            <person name="Peterson S.W."/>
        </authorList>
    </citation>
    <scope>NUCLEOTIDE SEQUENCE [LARGE SCALE GENOMIC DNA]</scope>
    <source>
        <strain evidence="1 2">M1</strain>
    </source>
</reference>
<dbReference type="STRING" id="36842.SAMN02194393_00440"/>
<organism evidence="1 2">
    <name type="scientific">Maledivibacter halophilus</name>
    <dbReference type="NCBI Taxonomy" id="36842"/>
    <lineage>
        <taxon>Bacteria</taxon>
        <taxon>Bacillati</taxon>
        <taxon>Bacillota</taxon>
        <taxon>Clostridia</taxon>
        <taxon>Peptostreptococcales</taxon>
        <taxon>Caminicellaceae</taxon>
        <taxon>Maledivibacter</taxon>
    </lineage>
</organism>
<dbReference type="AlphaFoldDB" id="A0A1T5IJ69"/>
<dbReference type="RefSeq" id="WP_170917237.1">
    <property type="nucleotide sequence ID" value="NZ_FUZT01000001.1"/>
</dbReference>
<name>A0A1T5IJ69_9FIRM</name>
<dbReference type="Proteomes" id="UP000190285">
    <property type="component" value="Unassembled WGS sequence"/>
</dbReference>